<dbReference type="PANTHER" id="PTHR47718">
    <property type="entry name" value="OS01G0519700 PROTEIN"/>
    <property type="match status" value="1"/>
</dbReference>
<proteinExistence type="predicted"/>
<accession>A0A9N9NAL1</accession>
<evidence type="ECO:0000313" key="2">
    <source>
        <dbReference type="EMBL" id="CAG8715801.1"/>
    </source>
</evidence>
<dbReference type="AlphaFoldDB" id="A0A9N9NAL1"/>
<feature type="non-terminal residue" evidence="2">
    <location>
        <position position="1"/>
    </location>
</feature>
<dbReference type="Proteomes" id="UP000789396">
    <property type="component" value="Unassembled WGS sequence"/>
</dbReference>
<dbReference type="Pfam" id="PF10551">
    <property type="entry name" value="MULE"/>
    <property type="match status" value="1"/>
</dbReference>
<protein>
    <submittedName>
        <fullName evidence="2">13043_t:CDS:1</fullName>
    </submittedName>
</protein>
<organism evidence="2 3">
    <name type="scientific">Racocetra fulgida</name>
    <dbReference type="NCBI Taxonomy" id="60492"/>
    <lineage>
        <taxon>Eukaryota</taxon>
        <taxon>Fungi</taxon>
        <taxon>Fungi incertae sedis</taxon>
        <taxon>Mucoromycota</taxon>
        <taxon>Glomeromycotina</taxon>
        <taxon>Glomeromycetes</taxon>
        <taxon>Diversisporales</taxon>
        <taxon>Gigasporaceae</taxon>
        <taxon>Racocetra</taxon>
    </lineage>
</organism>
<feature type="non-terminal residue" evidence="2">
    <location>
        <position position="423"/>
    </location>
</feature>
<keyword evidence="3" id="KW-1185">Reference proteome</keyword>
<name>A0A9N9NAL1_9GLOM</name>
<sequence length="423" mass="49007">PKPWLITTTENQIVIGKAKRLKRSKKFDCKWHVNLSNPEIGNYVYITLVHFIHNHDIIMDNARFAMAFQKFDESVMSEIERAVVYKHCDAYTIRNLLQPLFPSQLFLTQNLSNMIQKIKREQRVAGSDASNLLKFLLEQQKENPVMFVQPLINSDSNWLNSIFWMTANQVALWSRYSDVVLYDNTSRTNKYNFPLSLFILVDNDGKSRLEAQAFLSDETQESYEWVLQQTLDATSAEPRVIMTDMDPAIDAAFLYKCEKLDIDYAYKFDESDQNEFTEINCNQSVKNVDSICNEPFVSTSSQECQHSHVQSLIPSHHYNVQEVQVRYRLQKKMDYGRILDHFKKALNYSLEDDDQNNLDGLILSYIAKKEAMRGNKDRSAPIETQDSSCIKLSDGCVYHVDNIKDLAIRRGKDVEDKNNETGA</sequence>
<dbReference type="OrthoDB" id="2438752at2759"/>
<dbReference type="PANTHER" id="PTHR47718:SF3">
    <property type="entry name" value="PROTEIN FAR1-RELATED SEQUENCE 5-LIKE"/>
    <property type="match status" value="1"/>
</dbReference>
<evidence type="ECO:0000313" key="3">
    <source>
        <dbReference type="Proteomes" id="UP000789396"/>
    </source>
</evidence>
<feature type="domain" description="MULE transposase" evidence="1">
    <location>
        <begin position="179"/>
        <end position="252"/>
    </location>
</feature>
<evidence type="ECO:0000259" key="1">
    <source>
        <dbReference type="Pfam" id="PF10551"/>
    </source>
</evidence>
<dbReference type="EMBL" id="CAJVPZ010023492">
    <property type="protein sequence ID" value="CAG8715801.1"/>
    <property type="molecule type" value="Genomic_DNA"/>
</dbReference>
<gene>
    <name evidence="2" type="ORF">RFULGI_LOCUS11142</name>
</gene>
<comment type="caution">
    <text evidence="2">The sequence shown here is derived from an EMBL/GenBank/DDBJ whole genome shotgun (WGS) entry which is preliminary data.</text>
</comment>
<dbReference type="InterPro" id="IPR018289">
    <property type="entry name" value="MULE_transposase_dom"/>
</dbReference>
<reference evidence="2" key="1">
    <citation type="submission" date="2021-06" db="EMBL/GenBank/DDBJ databases">
        <authorList>
            <person name="Kallberg Y."/>
            <person name="Tangrot J."/>
            <person name="Rosling A."/>
        </authorList>
    </citation>
    <scope>NUCLEOTIDE SEQUENCE</scope>
    <source>
        <strain evidence="2">IN212</strain>
    </source>
</reference>